<keyword evidence="2" id="KW-0540">Nuclease</keyword>
<feature type="domain" description="Endonuclease/exonuclease/phosphatase" evidence="1">
    <location>
        <begin position="6"/>
        <end position="221"/>
    </location>
</feature>
<dbReference type="SUPFAM" id="SSF56219">
    <property type="entry name" value="DNase I-like"/>
    <property type="match status" value="1"/>
</dbReference>
<dbReference type="Gene3D" id="3.60.10.10">
    <property type="entry name" value="Endonuclease/exonuclease/phosphatase"/>
    <property type="match status" value="1"/>
</dbReference>
<gene>
    <name evidence="2" type="ORF">L1F33_03930</name>
</gene>
<dbReference type="PANTHER" id="PTHR14859:SF15">
    <property type="entry name" value="ENDONUCLEASE_EXONUCLEASE_PHOSPHATASE DOMAIN-CONTAINING PROTEIN"/>
    <property type="match status" value="1"/>
</dbReference>
<dbReference type="PANTHER" id="PTHR14859">
    <property type="entry name" value="CALCOFLUOR WHITE HYPERSENSITIVE PROTEIN PRECURSOR"/>
    <property type="match status" value="1"/>
</dbReference>
<dbReference type="GO" id="GO:0004519">
    <property type="term" value="F:endonuclease activity"/>
    <property type="evidence" value="ECO:0007669"/>
    <property type="project" value="UniProtKB-KW"/>
</dbReference>
<proteinExistence type="predicted"/>
<dbReference type="EMBL" id="CP092471">
    <property type="protein sequence ID" value="UVI40116.1"/>
    <property type="molecule type" value="Genomic_DNA"/>
</dbReference>
<evidence type="ECO:0000313" key="3">
    <source>
        <dbReference type="Proteomes" id="UP001065265"/>
    </source>
</evidence>
<reference evidence="2" key="1">
    <citation type="submission" date="2022-02" db="EMBL/GenBank/DDBJ databases">
        <title>Qipengyuania spongiae sp. nov., isolated from marine sponge.</title>
        <authorList>
            <person name="Li Z."/>
            <person name="Zhang M."/>
        </authorList>
    </citation>
    <scope>NUCLEOTIDE SEQUENCE</scope>
    <source>
        <strain evidence="2">PHS-Z21</strain>
    </source>
</reference>
<sequence length="233" mass="26059">MKLRFASYNIHKAVGMDRRRDPERIMTVLRELDADVIALQEADMRFGERASVLSRALIDDFPWRVVPVAKRARSIGWHGNALLVRRGMEIGESHAIDLPTLEPRGAVCGSLTVDGMPFHAIGTHLDLSGLRRRDQVRALLRFADESCRAVPTVIMGDFNQWGRTTGAMREFSGDWQLITPGRSYPSRAPVAILDRIVACGRWKQIGSGVHRSALSTVASDHLPVFADLEMIKY</sequence>
<dbReference type="InterPro" id="IPR036691">
    <property type="entry name" value="Endo/exonu/phosph_ase_sf"/>
</dbReference>
<protein>
    <submittedName>
        <fullName evidence="2">Endonuclease/exonuclease/phosphatase family protein</fullName>
    </submittedName>
</protein>
<organism evidence="2 3">
    <name type="scientific">Qipengyuania spongiae</name>
    <dbReference type="NCBI Taxonomy" id="2909673"/>
    <lineage>
        <taxon>Bacteria</taxon>
        <taxon>Pseudomonadati</taxon>
        <taxon>Pseudomonadota</taxon>
        <taxon>Alphaproteobacteria</taxon>
        <taxon>Sphingomonadales</taxon>
        <taxon>Erythrobacteraceae</taxon>
        <taxon>Qipengyuania</taxon>
    </lineage>
</organism>
<evidence type="ECO:0000259" key="1">
    <source>
        <dbReference type="Pfam" id="PF03372"/>
    </source>
</evidence>
<dbReference type="InterPro" id="IPR051916">
    <property type="entry name" value="GPI-anchor_lipid_remodeler"/>
</dbReference>
<evidence type="ECO:0000313" key="2">
    <source>
        <dbReference type="EMBL" id="UVI40116.1"/>
    </source>
</evidence>
<keyword evidence="2" id="KW-0378">Hydrolase</keyword>
<dbReference type="InterPro" id="IPR005135">
    <property type="entry name" value="Endo/exonuclease/phosphatase"/>
</dbReference>
<dbReference type="Proteomes" id="UP001065265">
    <property type="component" value="Chromosome"/>
</dbReference>
<keyword evidence="2" id="KW-0255">Endonuclease</keyword>
<accession>A0ABY5T470</accession>
<keyword evidence="3" id="KW-1185">Reference proteome</keyword>
<name>A0ABY5T470_9SPHN</name>
<dbReference type="RefSeq" id="WP_265560112.1">
    <property type="nucleotide sequence ID" value="NZ_CP092471.1"/>
</dbReference>
<dbReference type="Pfam" id="PF03372">
    <property type="entry name" value="Exo_endo_phos"/>
    <property type="match status" value="1"/>
</dbReference>